<feature type="modified residue" description="4-aspartylphosphate" evidence="15">
    <location>
        <position position="996"/>
    </location>
</feature>
<dbReference type="GO" id="GO:0005524">
    <property type="term" value="F:ATP binding"/>
    <property type="evidence" value="ECO:0007669"/>
    <property type="project" value="UniProtKB-KW"/>
</dbReference>
<dbReference type="Gene3D" id="3.30.450.20">
    <property type="entry name" value="PAS domain"/>
    <property type="match status" value="2"/>
</dbReference>
<keyword evidence="4" id="KW-1003">Cell membrane</keyword>
<comment type="catalytic activity">
    <reaction evidence="1">
        <text>ATP + protein L-histidine = ADP + protein N-phospho-L-histidine.</text>
        <dbReference type="EC" id="2.7.13.3"/>
    </reaction>
</comment>
<evidence type="ECO:0000256" key="14">
    <source>
        <dbReference type="ARBA" id="ARBA00023306"/>
    </source>
</evidence>
<evidence type="ECO:0000313" key="23">
    <source>
        <dbReference type="EMBL" id="TWU13773.1"/>
    </source>
</evidence>
<feature type="domain" description="Response regulatory" evidence="19">
    <location>
        <begin position="947"/>
        <end position="1060"/>
    </location>
</feature>
<dbReference type="InterPro" id="IPR035965">
    <property type="entry name" value="PAS-like_dom_sf"/>
</dbReference>
<dbReference type="CDD" id="cd16922">
    <property type="entry name" value="HATPase_EvgS-ArcB-TorS-like"/>
    <property type="match status" value="1"/>
</dbReference>
<evidence type="ECO:0000256" key="8">
    <source>
        <dbReference type="ARBA" id="ARBA00022741"/>
    </source>
</evidence>
<sequence length="1200" mass="134047">MKFGIAFKIGALATGLVILTAGTIGLLMINESERILTEHELTDFRDEGYSLGLQMLSSIATLREDVLALSGLPEVRELVRAQNSPDGIDPIGGQTEQELRKALSIAFQKAMKNKPYDQVRLIGEADGGRELIRIDVKDGEVHEHLYPEARNGEELYFTETEKLLPQQVYLSEINLNRDEEGVVEQPFLPVLRAAVQVLNDEGDFIGIAVINLDFQKLARTIHSSRLFVYLTNDRGDFLIHPDKDKQFVFDAVDVEKWAADHKEFGKHYRLQNQEGFAELKHVYDLPNSEDLQRRGISVDKERLDLRDESKIEKRPLYMLTMHVDSAAAPEGVDELNQRLREIQDEESSVPFFRDVFPDVSIIRVRGNDPEVLERVARDLERRFPGKLTRDTNVRMDTFALHFRRLYFDPGNSDRYLGMVIAASYEEFLAEGAAVRNYALLVVGMLILIGALLAFLVSGVMTRPLQRINAATTQLADGNFDVSLPVKDKSEIGVLARSFSEMVKQLQERSADLADREARMSAIVSTAAEGIIICNGLGMVESYNQAAEEIFGYTAEEAIGTSFSRLLGREGHTPPLPTGSASDSAPTLTRFSEIMELASETIGERKDGTKFPMEISVSEVRIGERRLFTAIARDVTERKETERQIRSLNEHLKEAKVHLENRVRERTLKLQQTNADLSTARDEAEDANRAKSAFLAQMSHELRTPLNAIIGYGELLIEDAEDDGNQSLIDDLNKIIEAGRHLLTLINDILDLSKIDAGKMELHLERFNIQQLVESVVDTVDPLVKKNGNTLTLQSHDDVGEMYADHTRVRQVLLNLLSNACKFTENGQIDLVAQRIDVDAAPYIQFQVKDTGIGMTPEHLSKLFQTFTQADSSTTRKYGGTGLGLSISRKFCELMGGGVAVESHPGTGSTFTVRIPAEVVPSAPVEEPETPVVHEMPLIKPRPGESTDVLVIDDDPASRDLLRRFLEKEGFHVVTADGGHEGLRIARQTKPAFITLDVMMPEVDGWAVLSDLKSDPQLCDVPVIMITMVDDKNLGYALGATDYLTKPVDRDRLMSLVNKHRIGVPSQDAVLIVEDDDATRELLRRMLQNSNWTIAEAANGRLALDEVAKVRPSLILLDLMMPEMDGFEFLAEIRKAPQWRSIPVIVVTAKELDAEDRKRLNGGVTRILQKGHCSRDDLLSEVRAMMHSASEITQISTEEES</sequence>
<dbReference type="EMBL" id="SJPP01000001">
    <property type="protein sequence ID" value="TWU13773.1"/>
    <property type="molecule type" value="Genomic_DNA"/>
</dbReference>
<evidence type="ECO:0000256" key="15">
    <source>
        <dbReference type="PROSITE-ProRule" id="PRU00169"/>
    </source>
</evidence>
<dbReference type="SUPFAM" id="SSF52172">
    <property type="entry name" value="CheY-like"/>
    <property type="match status" value="2"/>
</dbReference>
<feature type="domain" description="HAMP" evidence="22">
    <location>
        <begin position="458"/>
        <end position="510"/>
    </location>
</feature>
<dbReference type="PROSITE" id="PS50113">
    <property type="entry name" value="PAC"/>
    <property type="match status" value="1"/>
</dbReference>
<keyword evidence="11 17" id="KW-1133">Transmembrane helix</keyword>
<evidence type="ECO:0000259" key="21">
    <source>
        <dbReference type="PROSITE" id="PS50113"/>
    </source>
</evidence>
<dbReference type="InterPro" id="IPR001610">
    <property type="entry name" value="PAC"/>
</dbReference>
<dbReference type="Pfam" id="PF13426">
    <property type="entry name" value="PAS_9"/>
    <property type="match status" value="1"/>
</dbReference>
<dbReference type="PRINTS" id="PR00344">
    <property type="entry name" value="BCTRLSENSOR"/>
</dbReference>
<feature type="coiled-coil region" evidence="16">
    <location>
        <begin position="637"/>
        <end position="689"/>
    </location>
</feature>
<reference evidence="23 24" key="1">
    <citation type="submission" date="2019-02" db="EMBL/GenBank/DDBJ databases">
        <title>Deep-cultivation of Planctomycetes and their phenomic and genomic characterization uncovers novel biology.</title>
        <authorList>
            <person name="Wiegand S."/>
            <person name="Jogler M."/>
            <person name="Boedeker C."/>
            <person name="Pinto D."/>
            <person name="Vollmers J."/>
            <person name="Rivas-Marin E."/>
            <person name="Kohn T."/>
            <person name="Peeters S.H."/>
            <person name="Heuer A."/>
            <person name="Rast P."/>
            <person name="Oberbeckmann S."/>
            <person name="Bunk B."/>
            <person name="Jeske O."/>
            <person name="Meyerdierks A."/>
            <person name="Storesund J.E."/>
            <person name="Kallscheuer N."/>
            <person name="Luecker S."/>
            <person name="Lage O.M."/>
            <person name="Pohl T."/>
            <person name="Merkel B.J."/>
            <person name="Hornburger P."/>
            <person name="Mueller R.-W."/>
            <person name="Bruemmer F."/>
            <person name="Labrenz M."/>
            <person name="Spormann A.M."/>
            <person name="Op Den Camp H."/>
            <person name="Overmann J."/>
            <person name="Amann R."/>
            <person name="Jetten M.S.M."/>
            <person name="Mascher T."/>
            <person name="Medema M.H."/>
            <person name="Devos D.P."/>
            <person name="Kaster A.-K."/>
            <person name="Ovreas L."/>
            <person name="Rohde M."/>
            <person name="Galperin M.Y."/>
            <person name="Jogler C."/>
        </authorList>
    </citation>
    <scope>NUCLEOTIDE SEQUENCE [LARGE SCALE GENOMIC DNA]</scope>
    <source>
        <strain evidence="23 24">CA54</strain>
    </source>
</reference>
<dbReference type="PROSITE" id="PS50112">
    <property type="entry name" value="PAS"/>
    <property type="match status" value="1"/>
</dbReference>
<name>A0A5C6BNM3_9PLAN</name>
<dbReference type="SMART" id="SM00086">
    <property type="entry name" value="PAC"/>
    <property type="match status" value="1"/>
</dbReference>
<keyword evidence="12" id="KW-0902">Two-component regulatory system</keyword>
<dbReference type="InterPro" id="IPR001789">
    <property type="entry name" value="Sig_transdc_resp-reg_receiver"/>
</dbReference>
<dbReference type="Pfam" id="PF00512">
    <property type="entry name" value="HisKA"/>
    <property type="match status" value="1"/>
</dbReference>
<keyword evidence="16" id="KW-0175">Coiled coil</keyword>
<evidence type="ECO:0000256" key="16">
    <source>
        <dbReference type="SAM" id="Coils"/>
    </source>
</evidence>
<dbReference type="InterPro" id="IPR000014">
    <property type="entry name" value="PAS"/>
</dbReference>
<dbReference type="InterPro" id="IPR029151">
    <property type="entry name" value="Sensor-like_sf"/>
</dbReference>
<evidence type="ECO:0000256" key="13">
    <source>
        <dbReference type="ARBA" id="ARBA00023136"/>
    </source>
</evidence>
<evidence type="ECO:0000256" key="9">
    <source>
        <dbReference type="ARBA" id="ARBA00022777"/>
    </source>
</evidence>
<dbReference type="SMART" id="SM00091">
    <property type="entry name" value="PAS"/>
    <property type="match status" value="1"/>
</dbReference>
<keyword evidence="7 17" id="KW-0812">Transmembrane</keyword>
<feature type="domain" description="Histidine kinase" evidence="18">
    <location>
        <begin position="696"/>
        <end position="918"/>
    </location>
</feature>
<dbReference type="Pfam" id="PF02518">
    <property type="entry name" value="HATPase_c"/>
    <property type="match status" value="1"/>
</dbReference>
<accession>A0A5C6BNM3</accession>
<dbReference type="InterPro" id="IPR003660">
    <property type="entry name" value="HAMP_dom"/>
</dbReference>
<feature type="modified residue" description="4-aspartylphosphate" evidence="15">
    <location>
        <position position="1117"/>
    </location>
</feature>
<evidence type="ECO:0000256" key="17">
    <source>
        <dbReference type="SAM" id="Phobius"/>
    </source>
</evidence>
<dbReference type="SUPFAM" id="SSF47384">
    <property type="entry name" value="Homodimeric domain of signal transducing histidine kinase"/>
    <property type="match status" value="1"/>
</dbReference>
<keyword evidence="13 17" id="KW-0472">Membrane</keyword>
<dbReference type="Pfam" id="PF00072">
    <property type="entry name" value="Response_reg"/>
    <property type="match status" value="2"/>
</dbReference>
<protein>
    <recommendedName>
        <fullName evidence="3">histidine kinase</fullName>
        <ecNumber evidence="3">2.7.13.3</ecNumber>
    </recommendedName>
</protein>
<dbReference type="PANTHER" id="PTHR43047">
    <property type="entry name" value="TWO-COMPONENT HISTIDINE PROTEIN KINASE"/>
    <property type="match status" value="1"/>
</dbReference>
<evidence type="ECO:0000256" key="12">
    <source>
        <dbReference type="ARBA" id="ARBA00023012"/>
    </source>
</evidence>
<keyword evidence="6 23" id="KW-0808">Transferase</keyword>
<dbReference type="InterPro" id="IPR003594">
    <property type="entry name" value="HATPase_dom"/>
</dbReference>
<dbReference type="InterPro" id="IPR011006">
    <property type="entry name" value="CheY-like_superfamily"/>
</dbReference>
<feature type="domain" description="Response regulatory" evidence="19">
    <location>
        <begin position="1068"/>
        <end position="1184"/>
    </location>
</feature>
<evidence type="ECO:0000256" key="11">
    <source>
        <dbReference type="ARBA" id="ARBA00022989"/>
    </source>
</evidence>
<keyword evidence="24" id="KW-1185">Reference proteome</keyword>
<evidence type="ECO:0000256" key="3">
    <source>
        <dbReference type="ARBA" id="ARBA00012438"/>
    </source>
</evidence>
<evidence type="ECO:0000256" key="4">
    <source>
        <dbReference type="ARBA" id="ARBA00022475"/>
    </source>
</evidence>
<dbReference type="Gene3D" id="3.40.50.2300">
    <property type="match status" value="2"/>
</dbReference>
<dbReference type="InterPro" id="IPR004358">
    <property type="entry name" value="Sig_transdc_His_kin-like_C"/>
</dbReference>
<dbReference type="InterPro" id="IPR000700">
    <property type="entry name" value="PAS-assoc_C"/>
</dbReference>
<keyword evidence="5 15" id="KW-0597">Phosphoprotein</keyword>
<feature type="transmembrane region" description="Helical" evidence="17">
    <location>
        <begin position="437"/>
        <end position="460"/>
    </location>
</feature>
<dbReference type="FunFam" id="1.10.287.130:FF:000038">
    <property type="entry name" value="Sensory transduction histidine kinase"/>
    <property type="match status" value="1"/>
</dbReference>
<dbReference type="Gene3D" id="6.10.340.10">
    <property type="match status" value="1"/>
</dbReference>
<dbReference type="PROSITE" id="PS50109">
    <property type="entry name" value="HIS_KIN"/>
    <property type="match status" value="1"/>
</dbReference>
<dbReference type="EC" id="2.7.13.3" evidence="3"/>
<feature type="domain" description="PAS" evidence="20">
    <location>
        <begin position="515"/>
        <end position="561"/>
    </location>
</feature>
<comment type="subcellular location">
    <subcellularLocation>
        <location evidence="2">Cell membrane</location>
        <topology evidence="2">Multi-pass membrane protein</topology>
    </subcellularLocation>
</comment>
<dbReference type="InterPro" id="IPR048760">
    <property type="entry name" value="VP0354-like_sensor_dom"/>
</dbReference>
<evidence type="ECO:0000256" key="2">
    <source>
        <dbReference type="ARBA" id="ARBA00004651"/>
    </source>
</evidence>
<dbReference type="SUPFAM" id="SSF55785">
    <property type="entry name" value="PYP-like sensor domain (PAS domain)"/>
    <property type="match status" value="1"/>
</dbReference>
<keyword evidence="14" id="KW-0131">Cell cycle</keyword>
<dbReference type="CDD" id="cd00082">
    <property type="entry name" value="HisKA"/>
    <property type="match status" value="1"/>
</dbReference>
<organism evidence="23 24">
    <name type="scientific">Symmachiella macrocystis</name>
    <dbReference type="NCBI Taxonomy" id="2527985"/>
    <lineage>
        <taxon>Bacteria</taxon>
        <taxon>Pseudomonadati</taxon>
        <taxon>Planctomycetota</taxon>
        <taxon>Planctomycetia</taxon>
        <taxon>Planctomycetales</taxon>
        <taxon>Planctomycetaceae</taxon>
        <taxon>Symmachiella</taxon>
    </lineage>
</organism>
<dbReference type="CDD" id="cd17574">
    <property type="entry name" value="REC_OmpR"/>
    <property type="match status" value="2"/>
</dbReference>
<dbReference type="Pfam" id="PF00672">
    <property type="entry name" value="HAMP"/>
    <property type="match status" value="1"/>
</dbReference>
<evidence type="ECO:0000256" key="5">
    <source>
        <dbReference type="ARBA" id="ARBA00022553"/>
    </source>
</evidence>
<dbReference type="RefSeq" id="WP_146371056.1">
    <property type="nucleotide sequence ID" value="NZ_SJPP01000001.1"/>
</dbReference>
<dbReference type="Gene3D" id="1.10.287.130">
    <property type="match status" value="1"/>
</dbReference>
<dbReference type="SUPFAM" id="SSF158472">
    <property type="entry name" value="HAMP domain-like"/>
    <property type="match status" value="1"/>
</dbReference>
<keyword evidence="10" id="KW-0067">ATP-binding</keyword>
<dbReference type="PROSITE" id="PS50110">
    <property type="entry name" value="RESPONSE_REGULATORY"/>
    <property type="match status" value="2"/>
</dbReference>
<dbReference type="SMART" id="SM00448">
    <property type="entry name" value="REC"/>
    <property type="match status" value="2"/>
</dbReference>
<dbReference type="GO" id="GO:0000155">
    <property type="term" value="F:phosphorelay sensor kinase activity"/>
    <property type="evidence" value="ECO:0007669"/>
    <property type="project" value="InterPro"/>
</dbReference>
<dbReference type="NCBIfam" id="TIGR00229">
    <property type="entry name" value="sensory_box"/>
    <property type="match status" value="1"/>
</dbReference>
<evidence type="ECO:0000256" key="6">
    <source>
        <dbReference type="ARBA" id="ARBA00022679"/>
    </source>
</evidence>
<dbReference type="Gene3D" id="3.30.565.10">
    <property type="entry name" value="Histidine kinase-like ATPase, C-terminal domain"/>
    <property type="match status" value="1"/>
</dbReference>
<dbReference type="OrthoDB" id="9762493at2"/>
<keyword evidence="8" id="KW-0547">Nucleotide-binding</keyword>
<dbReference type="GO" id="GO:0005886">
    <property type="term" value="C:plasma membrane"/>
    <property type="evidence" value="ECO:0007669"/>
    <property type="project" value="UniProtKB-SubCell"/>
</dbReference>
<dbReference type="InterPro" id="IPR036097">
    <property type="entry name" value="HisK_dim/P_sf"/>
</dbReference>
<evidence type="ECO:0000313" key="24">
    <source>
        <dbReference type="Proteomes" id="UP000320735"/>
    </source>
</evidence>
<evidence type="ECO:0000256" key="10">
    <source>
        <dbReference type="ARBA" id="ARBA00022840"/>
    </source>
</evidence>
<dbReference type="InterPro" id="IPR005467">
    <property type="entry name" value="His_kinase_dom"/>
</dbReference>
<gene>
    <name evidence="23" type="primary">barA_2</name>
    <name evidence="23" type="ORF">CA54_26080</name>
</gene>
<dbReference type="SMART" id="SM00387">
    <property type="entry name" value="HATPase_c"/>
    <property type="match status" value="1"/>
</dbReference>
<evidence type="ECO:0000259" key="18">
    <source>
        <dbReference type="PROSITE" id="PS50109"/>
    </source>
</evidence>
<dbReference type="SUPFAM" id="SSF103190">
    <property type="entry name" value="Sensory domain-like"/>
    <property type="match status" value="1"/>
</dbReference>
<proteinExistence type="predicted"/>
<dbReference type="PROSITE" id="PS50885">
    <property type="entry name" value="HAMP"/>
    <property type="match status" value="1"/>
</dbReference>
<evidence type="ECO:0000256" key="7">
    <source>
        <dbReference type="ARBA" id="ARBA00022692"/>
    </source>
</evidence>
<dbReference type="PANTHER" id="PTHR43047:SF72">
    <property type="entry name" value="OSMOSENSING HISTIDINE PROTEIN KINASE SLN1"/>
    <property type="match status" value="1"/>
</dbReference>
<dbReference type="SUPFAM" id="SSF55874">
    <property type="entry name" value="ATPase domain of HSP90 chaperone/DNA topoisomerase II/histidine kinase"/>
    <property type="match status" value="1"/>
</dbReference>
<comment type="caution">
    <text evidence="23">The sequence shown here is derived from an EMBL/GenBank/DDBJ whole genome shotgun (WGS) entry which is preliminary data.</text>
</comment>
<dbReference type="GO" id="GO:0009927">
    <property type="term" value="F:histidine phosphotransfer kinase activity"/>
    <property type="evidence" value="ECO:0007669"/>
    <property type="project" value="TreeGrafter"/>
</dbReference>
<dbReference type="InterPro" id="IPR036890">
    <property type="entry name" value="HATPase_C_sf"/>
</dbReference>
<dbReference type="SMART" id="SM00388">
    <property type="entry name" value="HisKA"/>
    <property type="match status" value="1"/>
</dbReference>
<dbReference type="AlphaFoldDB" id="A0A5C6BNM3"/>
<evidence type="ECO:0000259" key="20">
    <source>
        <dbReference type="PROSITE" id="PS50112"/>
    </source>
</evidence>
<dbReference type="CDD" id="cd06225">
    <property type="entry name" value="HAMP"/>
    <property type="match status" value="1"/>
</dbReference>
<dbReference type="FunFam" id="3.30.565.10:FF:000010">
    <property type="entry name" value="Sensor histidine kinase RcsC"/>
    <property type="match status" value="1"/>
</dbReference>
<dbReference type="CDD" id="cd00130">
    <property type="entry name" value="PAS"/>
    <property type="match status" value="1"/>
</dbReference>
<evidence type="ECO:0000259" key="22">
    <source>
        <dbReference type="PROSITE" id="PS50885"/>
    </source>
</evidence>
<dbReference type="SMART" id="SM00304">
    <property type="entry name" value="HAMP"/>
    <property type="match status" value="1"/>
</dbReference>
<dbReference type="Pfam" id="PF21623">
    <property type="entry name" value="HK_sensor_dom_bact"/>
    <property type="match status" value="1"/>
</dbReference>
<evidence type="ECO:0000259" key="19">
    <source>
        <dbReference type="PROSITE" id="PS50110"/>
    </source>
</evidence>
<evidence type="ECO:0000256" key="1">
    <source>
        <dbReference type="ARBA" id="ARBA00000085"/>
    </source>
</evidence>
<dbReference type="InterPro" id="IPR003661">
    <property type="entry name" value="HisK_dim/P_dom"/>
</dbReference>
<keyword evidence="9 23" id="KW-0418">Kinase</keyword>
<feature type="transmembrane region" description="Helical" evidence="17">
    <location>
        <begin position="6"/>
        <end position="29"/>
    </location>
</feature>
<feature type="domain" description="PAC" evidence="21">
    <location>
        <begin position="596"/>
        <end position="646"/>
    </location>
</feature>
<dbReference type="Proteomes" id="UP000320735">
    <property type="component" value="Unassembled WGS sequence"/>
</dbReference>